<reference evidence="1 2" key="1">
    <citation type="submission" date="2018-06" db="EMBL/GenBank/DDBJ databases">
        <title>Spirosoma sp. HMF3257 Genome sequencing and assembly.</title>
        <authorList>
            <person name="Kang H."/>
            <person name="Cha I."/>
            <person name="Kim H."/>
            <person name="Kang J."/>
            <person name="Joh K."/>
        </authorList>
    </citation>
    <scope>NUCLEOTIDE SEQUENCE [LARGE SCALE GENOMIC DNA]</scope>
    <source>
        <strain evidence="1 2">HMF3257</strain>
    </source>
</reference>
<dbReference type="InterPro" id="IPR031325">
    <property type="entry name" value="RHS_repeat"/>
</dbReference>
<proteinExistence type="predicted"/>
<comment type="caution">
    <text evidence="1">The sequence shown here is derived from an EMBL/GenBank/DDBJ whole genome shotgun (WGS) entry which is preliminary data.</text>
</comment>
<dbReference type="RefSeq" id="WP_111345971.1">
    <property type="nucleotide sequence ID" value="NZ_QLII01000001.1"/>
</dbReference>
<gene>
    <name evidence="1" type="ORF">HMF3257_23625</name>
</gene>
<organism evidence="1 2">
    <name type="scientific">Spirosoma telluris</name>
    <dbReference type="NCBI Taxonomy" id="2183553"/>
    <lineage>
        <taxon>Bacteria</taxon>
        <taxon>Pseudomonadati</taxon>
        <taxon>Bacteroidota</taxon>
        <taxon>Cytophagia</taxon>
        <taxon>Cytophagales</taxon>
        <taxon>Cytophagaceae</taxon>
        <taxon>Spirosoma</taxon>
    </lineage>
</organism>
<dbReference type="PROSITE" id="PS51257">
    <property type="entry name" value="PROKAR_LIPOPROTEIN"/>
    <property type="match status" value="1"/>
</dbReference>
<evidence type="ECO:0008006" key="3">
    <source>
        <dbReference type="Google" id="ProtNLM"/>
    </source>
</evidence>
<dbReference type="OrthoDB" id="962484at2"/>
<sequence>MRTFFTPFVVVLGLVVSLFACSDHRLGGSLSPARLRLKTVVGGGQNTTYSYDSQNRLATISKADGSLGVFSYGDLLEKYSYTFPGGQHTYFSEFPNAADRSTGLITPYPNVFDGTSFSVKRYSIINSNIGPLVADATFGYGFDASKRLTGYYKSNGNDDALFRVGIGVLSYTGENITKVYSASGRVTLKDVLLEYDDKINPFFGLMDPNIDPVQRFSRNNRVKLNDTNLANGTTIYEYEYNQQGLPTKRTAKQGSTVIEVLTYTYESY</sequence>
<evidence type="ECO:0000313" key="1">
    <source>
        <dbReference type="EMBL" id="RAI76404.1"/>
    </source>
</evidence>
<keyword evidence="2" id="KW-1185">Reference proteome</keyword>
<evidence type="ECO:0000313" key="2">
    <source>
        <dbReference type="Proteomes" id="UP000249016"/>
    </source>
</evidence>
<dbReference type="EMBL" id="QLII01000001">
    <property type="protein sequence ID" value="RAI76404.1"/>
    <property type="molecule type" value="Genomic_DNA"/>
</dbReference>
<accession>A0A327NRG7</accession>
<dbReference type="Proteomes" id="UP000249016">
    <property type="component" value="Unassembled WGS sequence"/>
</dbReference>
<protein>
    <recommendedName>
        <fullName evidence="3">YD repeat-containing protein</fullName>
    </recommendedName>
</protein>
<dbReference type="AlphaFoldDB" id="A0A327NRG7"/>
<name>A0A327NRG7_9BACT</name>
<dbReference type="Pfam" id="PF05593">
    <property type="entry name" value="RHS_repeat"/>
    <property type="match status" value="1"/>
</dbReference>